<dbReference type="InterPro" id="IPR009956">
    <property type="entry name" value="Post-segregation_anti-tox_CcdA"/>
</dbReference>
<dbReference type="RefSeq" id="WP_058020472.1">
    <property type="nucleotide sequence ID" value="NZ_CP013189.1"/>
</dbReference>
<evidence type="ECO:0000313" key="3">
    <source>
        <dbReference type="Proteomes" id="UP000065641"/>
    </source>
</evidence>
<proteinExistence type="predicted"/>
<dbReference type="KEGG" id="pspi:PS2015_267"/>
<organism evidence="2 3">
    <name type="scientific">Pseudohongiella spirulinae</name>
    <dbReference type="NCBI Taxonomy" id="1249552"/>
    <lineage>
        <taxon>Bacteria</taxon>
        <taxon>Pseudomonadati</taxon>
        <taxon>Pseudomonadota</taxon>
        <taxon>Gammaproteobacteria</taxon>
        <taxon>Pseudomonadales</taxon>
        <taxon>Pseudohongiellaceae</taxon>
        <taxon>Pseudohongiella</taxon>
    </lineage>
</organism>
<dbReference type="PATRIC" id="fig|1249552.3.peg.271"/>
<gene>
    <name evidence="2" type="ORF">PS2015_267</name>
</gene>
<name>A0A0S2KAD9_9GAMM</name>
<accession>A0A0S2KAD9</accession>
<keyword evidence="3" id="KW-1185">Reference proteome</keyword>
<dbReference type="AlphaFoldDB" id="A0A0S2KAD9"/>
<keyword evidence="1" id="KW-1277">Toxin-antitoxin system</keyword>
<dbReference type="OrthoDB" id="7219749at2"/>
<sequence>MICTYNTQAPKKPTNVSINSDLLEKARSLNINLSATLELALAEQLRTEQRAQWLRENADAIQAYNQFVEANGTFSDSVRKF</sequence>
<reference evidence="2 3" key="1">
    <citation type="submission" date="2015-11" db="EMBL/GenBank/DDBJ databases">
        <authorList>
            <person name="Zhang Y."/>
            <person name="Guo Z."/>
        </authorList>
    </citation>
    <scope>NUCLEOTIDE SEQUENCE [LARGE SCALE GENOMIC DNA]</scope>
    <source>
        <strain evidence="2 3">KCTC 32221</strain>
    </source>
</reference>
<dbReference type="Pfam" id="PF07362">
    <property type="entry name" value="CcdA"/>
    <property type="match status" value="1"/>
</dbReference>
<dbReference type="EMBL" id="CP013189">
    <property type="protein sequence ID" value="ALO44959.1"/>
    <property type="molecule type" value="Genomic_DNA"/>
</dbReference>
<protein>
    <submittedName>
        <fullName evidence="2">CcdB antidote CcdA</fullName>
    </submittedName>
</protein>
<dbReference type="Proteomes" id="UP000065641">
    <property type="component" value="Chromosome"/>
</dbReference>
<evidence type="ECO:0000313" key="2">
    <source>
        <dbReference type="EMBL" id="ALO44959.1"/>
    </source>
</evidence>
<evidence type="ECO:0000256" key="1">
    <source>
        <dbReference type="ARBA" id="ARBA00022649"/>
    </source>
</evidence>